<evidence type="ECO:0000313" key="3">
    <source>
        <dbReference type="EMBL" id="GKX54156.1"/>
    </source>
</evidence>
<sequence>MKKRIFLALSLLPFHIFAADNCTLSDPSLKLQTYTLNPQTERVRTYWQKGNGEAYGSLRTLLSGINGDGRVQMAMNGGIYDKEYAPLGLYIENGEQKVALNLASGGGNFFIRPGGVFYVKDERYGIVSLDEFKSVTGADFAVQSGPMMIENGAINSRLKPGVESRKVRNGVGITQKGEVVFMMSQREANFYDFACYAKSQLNVRQMLYLDGTISKMYQKGKGVPWQYYPFVTMITVEKKEAPKQ</sequence>
<proteinExistence type="predicted"/>
<gene>
    <name evidence="3" type="primary">yigE</name>
    <name evidence="3" type="ORF">SOASR030_02680</name>
</gene>
<evidence type="ECO:0000256" key="1">
    <source>
        <dbReference type="SAM" id="SignalP"/>
    </source>
</evidence>
<keyword evidence="4" id="KW-1185">Reference proteome</keyword>
<keyword evidence="1" id="KW-0732">Signal</keyword>
<dbReference type="RefSeq" id="WP_036023018.1">
    <property type="nucleotide sequence ID" value="NZ_BRLH01000001.1"/>
</dbReference>
<feature type="signal peptide" evidence="1">
    <location>
        <begin position="1"/>
        <end position="18"/>
    </location>
</feature>
<name>A0AAV5MWE3_9GAMM</name>
<dbReference type="InterPro" id="IPR018711">
    <property type="entry name" value="NAGPA"/>
</dbReference>
<feature type="chain" id="PRO_5043405795" description="Phosphodiester glycosidase domain-containing protein" evidence="1">
    <location>
        <begin position="19"/>
        <end position="244"/>
    </location>
</feature>
<organism evidence="3 4">
    <name type="scientific">Leminorella grimontii</name>
    <dbReference type="NCBI Taxonomy" id="82981"/>
    <lineage>
        <taxon>Bacteria</taxon>
        <taxon>Pseudomonadati</taxon>
        <taxon>Pseudomonadota</taxon>
        <taxon>Gammaproteobacteria</taxon>
        <taxon>Enterobacterales</taxon>
        <taxon>Budviciaceae</taxon>
        <taxon>Leminorella</taxon>
    </lineage>
</organism>
<protein>
    <recommendedName>
        <fullName evidence="2">Phosphodiester glycosidase domain-containing protein</fullName>
    </recommendedName>
</protein>
<reference evidence="3" key="1">
    <citation type="submission" date="2022-06" db="EMBL/GenBank/DDBJ databases">
        <title>Draft genome sequences of Leminorella grimontii str. JCM5902.</title>
        <authorList>
            <person name="Wakabayashi Y."/>
            <person name="Kojima K."/>
        </authorList>
    </citation>
    <scope>NUCLEOTIDE SEQUENCE</scope>
    <source>
        <strain evidence="3">JCM 5902</strain>
    </source>
</reference>
<evidence type="ECO:0000313" key="4">
    <source>
        <dbReference type="Proteomes" id="UP001058124"/>
    </source>
</evidence>
<feature type="domain" description="Phosphodiester glycosidase" evidence="2">
    <location>
        <begin position="71"/>
        <end position="217"/>
    </location>
</feature>
<dbReference type="EMBL" id="BRLH01000001">
    <property type="protein sequence ID" value="GKX54156.1"/>
    <property type="molecule type" value="Genomic_DNA"/>
</dbReference>
<accession>A0AAV5MWE3</accession>
<dbReference type="Pfam" id="PF09992">
    <property type="entry name" value="NAGPA"/>
    <property type="match status" value="1"/>
</dbReference>
<dbReference type="Proteomes" id="UP001058124">
    <property type="component" value="Unassembled WGS sequence"/>
</dbReference>
<comment type="caution">
    <text evidence="3">The sequence shown here is derived from an EMBL/GenBank/DDBJ whole genome shotgun (WGS) entry which is preliminary data.</text>
</comment>
<evidence type="ECO:0000259" key="2">
    <source>
        <dbReference type="Pfam" id="PF09992"/>
    </source>
</evidence>
<dbReference type="AlphaFoldDB" id="A0AAV5MWE3"/>